<feature type="signal peptide" evidence="1">
    <location>
        <begin position="1"/>
        <end position="23"/>
    </location>
</feature>
<protein>
    <recommendedName>
        <fullName evidence="3">Organic solvent tolerance-like N-terminal domain-containing protein</fullName>
    </recommendedName>
</protein>
<organism evidence="2">
    <name type="scientific">candidate division WOR-3 bacterium</name>
    <dbReference type="NCBI Taxonomy" id="2052148"/>
    <lineage>
        <taxon>Bacteria</taxon>
        <taxon>Bacteria division WOR-3</taxon>
    </lineage>
</organism>
<dbReference type="Proteomes" id="UP000885672">
    <property type="component" value="Unassembled WGS sequence"/>
</dbReference>
<keyword evidence="1" id="KW-0732">Signal</keyword>
<evidence type="ECO:0008006" key="3">
    <source>
        <dbReference type="Google" id="ProtNLM"/>
    </source>
</evidence>
<evidence type="ECO:0000256" key="1">
    <source>
        <dbReference type="SAM" id="SignalP"/>
    </source>
</evidence>
<sequence length="311" mass="33150">MKVLGNAGTLAAVFCLLCSVAGAADLYARRMEVVQTPEGQVTVFRDSVRIVDGATRISAGLARFNESLGIAVVSDSVCIEDADTRVRADSAVYYLDGRESELFGSVRVELDSLAIDAPRLLYLVAERRVEATAGMTITALDRGFSVTGAQGRYLMDSRVGEVDSLPVMVLNRGEVEDGGEPVKATARRMTWTGGDETALLAGEVRVGAGKSALTADSLRYWTRADTGLAWGEPRIADSLSSTEGDTIRLRVEDGELRGVTVSGRARGHYSSGMNEIGVAGGGISIRLEQGELDRIEVVAMTRGWLVNRGAE</sequence>
<gene>
    <name evidence="2" type="ORF">ENN51_09175</name>
</gene>
<dbReference type="EMBL" id="DSBX01000351">
    <property type="protein sequence ID" value="HDR00438.1"/>
    <property type="molecule type" value="Genomic_DNA"/>
</dbReference>
<dbReference type="AlphaFoldDB" id="A0A7V0T770"/>
<accession>A0A7V0T770</accession>
<reference evidence="2" key="1">
    <citation type="journal article" date="2020" name="mSystems">
        <title>Genome- and Community-Level Interaction Insights into Carbon Utilization and Element Cycling Functions of Hydrothermarchaeota in Hydrothermal Sediment.</title>
        <authorList>
            <person name="Zhou Z."/>
            <person name="Liu Y."/>
            <person name="Xu W."/>
            <person name="Pan J."/>
            <person name="Luo Z.H."/>
            <person name="Li M."/>
        </authorList>
    </citation>
    <scope>NUCLEOTIDE SEQUENCE [LARGE SCALE GENOMIC DNA]</scope>
    <source>
        <strain evidence="2">SpSt-1182</strain>
    </source>
</reference>
<comment type="caution">
    <text evidence="2">The sequence shown here is derived from an EMBL/GenBank/DDBJ whole genome shotgun (WGS) entry which is preliminary data.</text>
</comment>
<proteinExistence type="predicted"/>
<name>A0A7V0T770_UNCW3</name>
<feature type="chain" id="PRO_5030919099" description="Organic solvent tolerance-like N-terminal domain-containing protein" evidence="1">
    <location>
        <begin position="24"/>
        <end position="311"/>
    </location>
</feature>
<dbReference type="Gene3D" id="2.60.450.10">
    <property type="entry name" value="Lipopolysaccharide (LPS) transport protein A like domain"/>
    <property type="match status" value="2"/>
</dbReference>
<evidence type="ECO:0000313" key="2">
    <source>
        <dbReference type="EMBL" id="HDR00438.1"/>
    </source>
</evidence>